<comment type="caution">
    <text evidence="1">The sequence shown here is derived from an EMBL/GenBank/DDBJ whole genome shotgun (WGS) entry which is preliminary data.</text>
</comment>
<accession>A0ABX0JVV8</accession>
<dbReference type="Proteomes" id="UP000635278">
    <property type="component" value="Unassembled WGS sequence"/>
</dbReference>
<evidence type="ECO:0000313" key="1">
    <source>
        <dbReference type="EMBL" id="NHN86620.1"/>
    </source>
</evidence>
<dbReference type="RefSeq" id="WP_173584952.1">
    <property type="nucleotide sequence ID" value="NZ_WOTB01000042.1"/>
</dbReference>
<organism evidence="1 2">
    <name type="scientific">Acetobacter musti</name>
    <dbReference type="NCBI Taxonomy" id="864732"/>
    <lineage>
        <taxon>Bacteria</taxon>
        <taxon>Pseudomonadati</taxon>
        <taxon>Pseudomonadota</taxon>
        <taxon>Alphaproteobacteria</taxon>
        <taxon>Acetobacterales</taxon>
        <taxon>Acetobacteraceae</taxon>
        <taxon>Acetobacter</taxon>
    </lineage>
</organism>
<keyword evidence="2" id="KW-1185">Reference proteome</keyword>
<sequence>MFASQALDIDGVFLGAVIVDRERKQHRFYAAHDSVRSLHNRVVAEADELRRQAVSQFRRVLAEKKNAVAERRFSPA</sequence>
<reference evidence="1 2" key="1">
    <citation type="journal article" date="2020" name="Int. J. Syst. Evol. Microbiol.">
        <title>Novel acetic acid bacteria from cider fermentations: Acetobacter conturbans sp. nov. and Acetobacter fallax sp. nov.</title>
        <authorList>
            <person name="Sombolestani A.S."/>
            <person name="Cleenwerck I."/>
            <person name="Cnockaert M."/>
            <person name="Borremans W."/>
            <person name="Wieme A.D."/>
            <person name="De Vuyst L."/>
            <person name="Vandamme P."/>
        </authorList>
    </citation>
    <scope>NUCLEOTIDE SEQUENCE [LARGE SCALE GENOMIC DNA]</scope>
    <source>
        <strain evidence="1 2">LMG 30640</strain>
    </source>
</reference>
<gene>
    <name evidence="1" type="ORF">GOB93_18595</name>
</gene>
<proteinExistence type="predicted"/>
<evidence type="ECO:0000313" key="2">
    <source>
        <dbReference type="Proteomes" id="UP000635278"/>
    </source>
</evidence>
<protein>
    <submittedName>
        <fullName evidence="1">Uncharacterized protein</fullName>
    </submittedName>
</protein>
<dbReference type="EMBL" id="WOTB01000042">
    <property type="protein sequence ID" value="NHN86620.1"/>
    <property type="molecule type" value="Genomic_DNA"/>
</dbReference>
<name>A0ABX0JVV8_9PROT</name>